<evidence type="ECO:0000313" key="2">
    <source>
        <dbReference type="Proteomes" id="UP000285859"/>
    </source>
</evidence>
<dbReference type="AlphaFoldDB" id="A0A443L8Q3"/>
<dbReference type="EMBL" id="SAXH01000018">
    <property type="protein sequence ID" value="RWR45560.1"/>
    <property type="molecule type" value="Genomic_DNA"/>
</dbReference>
<proteinExistence type="predicted"/>
<dbReference type="Proteomes" id="UP000285859">
    <property type="component" value="Unassembled WGS sequence"/>
</dbReference>
<evidence type="ECO:0000313" key="1">
    <source>
        <dbReference type="EMBL" id="RWR45560.1"/>
    </source>
</evidence>
<comment type="caution">
    <text evidence="1">The sequence shown here is derived from an EMBL/GenBank/DDBJ whole genome shotgun (WGS) entry which is preliminary data.</text>
</comment>
<organism evidence="1 2">
    <name type="scientific">Lactococcus lactis</name>
    <dbReference type="NCBI Taxonomy" id="1358"/>
    <lineage>
        <taxon>Bacteria</taxon>
        <taxon>Bacillati</taxon>
        <taxon>Bacillota</taxon>
        <taxon>Bacilli</taxon>
        <taxon>Lactobacillales</taxon>
        <taxon>Streptococcaceae</taxon>
        <taxon>Lactococcus</taxon>
    </lineage>
</organism>
<protein>
    <submittedName>
        <fullName evidence="1">Uncharacterized protein</fullName>
    </submittedName>
</protein>
<name>A0A443L8Q3_9LACT</name>
<sequence length="60" mass="6890">MKKDIKQEVIAAFEKENYLLSKSLKARMISQLSLIGIIKKLDEMSEWKESKGIAYVKPSC</sequence>
<accession>A0A443L8Q3</accession>
<reference evidence="1 2" key="1">
    <citation type="submission" date="2019-01" db="EMBL/GenBank/DDBJ databases">
        <title>Whole genome sequence of Lactococcus lactis isolated from cow milk.</title>
        <authorList>
            <person name="Sundararaman A."/>
            <person name="Tamang J.-P."/>
            <person name="Halami P."/>
        </authorList>
    </citation>
    <scope>NUCLEOTIDE SEQUENCE [LARGE SCALE GENOMIC DNA]</scope>
    <source>
        <strain evidence="1 2">C2D</strain>
    </source>
</reference>
<gene>
    <name evidence="1" type="ORF">EO246_10245</name>
</gene>
<dbReference type="RefSeq" id="WP_128268001.1">
    <property type="nucleotide sequence ID" value="NZ_JACCJA010000018.1"/>
</dbReference>